<name>A0ABT1UFA6_9GAMM</name>
<dbReference type="InterPro" id="IPR000792">
    <property type="entry name" value="Tscrpt_reg_LuxR_C"/>
</dbReference>
<reference evidence="8 9" key="1">
    <citation type="submission" date="2022-07" db="EMBL/GenBank/DDBJ databases">
        <title>Methylomonas rivi sp. nov., Methylomonas rosea sp. nov., Methylomonas aureus sp. nov. and Methylomonas subterranea sp. nov., four novel methanotrophs isolated from a freshwater creek and the deep terrestrial subsurface.</title>
        <authorList>
            <person name="Abin C."/>
            <person name="Sankaranarayanan K."/>
            <person name="Garner C."/>
            <person name="Sindelar R."/>
            <person name="Kotary K."/>
            <person name="Garner R."/>
            <person name="Barclay S."/>
            <person name="Lawson P."/>
            <person name="Krumholz L."/>
        </authorList>
    </citation>
    <scope>NUCLEOTIDE SEQUENCE [LARGE SCALE GENOMIC DNA]</scope>
    <source>
        <strain evidence="8 9">SURF-1</strain>
    </source>
</reference>
<dbReference type="PROSITE" id="PS00622">
    <property type="entry name" value="HTH_LUXR_1"/>
    <property type="match status" value="1"/>
</dbReference>
<feature type="modified residue" description="4-aspartylphosphate" evidence="4">
    <location>
        <position position="60"/>
    </location>
</feature>
<dbReference type="InterPro" id="IPR001789">
    <property type="entry name" value="Sig_transdc_resp-reg_receiver"/>
</dbReference>
<gene>
    <name evidence="8" type="ORF">NP603_06865</name>
</gene>
<evidence type="ECO:0000256" key="4">
    <source>
        <dbReference type="PROSITE-ProRule" id="PRU00169"/>
    </source>
</evidence>
<dbReference type="SMART" id="SM00421">
    <property type="entry name" value="HTH_LUXR"/>
    <property type="match status" value="1"/>
</dbReference>
<evidence type="ECO:0000313" key="9">
    <source>
        <dbReference type="Proteomes" id="UP001524569"/>
    </source>
</evidence>
<dbReference type="SUPFAM" id="SSF52172">
    <property type="entry name" value="CheY-like"/>
    <property type="match status" value="1"/>
</dbReference>
<dbReference type="PRINTS" id="PR00038">
    <property type="entry name" value="HTHLUXR"/>
</dbReference>
<evidence type="ECO:0000256" key="2">
    <source>
        <dbReference type="ARBA" id="ARBA00023125"/>
    </source>
</evidence>
<evidence type="ECO:0000259" key="7">
    <source>
        <dbReference type="PROSITE" id="PS50110"/>
    </source>
</evidence>
<dbReference type="Pfam" id="PF00196">
    <property type="entry name" value="GerE"/>
    <property type="match status" value="1"/>
</dbReference>
<dbReference type="Gene3D" id="1.10.10.10">
    <property type="entry name" value="Winged helix-like DNA-binding domain superfamily/Winged helix DNA-binding domain"/>
    <property type="match status" value="1"/>
</dbReference>
<protein>
    <submittedName>
        <fullName evidence="8">Response regulator</fullName>
    </submittedName>
</protein>
<evidence type="ECO:0000259" key="6">
    <source>
        <dbReference type="PROSITE" id="PS50043"/>
    </source>
</evidence>
<dbReference type="Pfam" id="PF00072">
    <property type="entry name" value="Response_reg"/>
    <property type="match status" value="1"/>
</dbReference>
<dbReference type="Proteomes" id="UP001524569">
    <property type="component" value="Unassembled WGS sequence"/>
</dbReference>
<evidence type="ECO:0000256" key="3">
    <source>
        <dbReference type="ARBA" id="ARBA00023163"/>
    </source>
</evidence>
<accession>A0ABT1UFA6</accession>
<dbReference type="Gene3D" id="3.40.50.2300">
    <property type="match status" value="1"/>
</dbReference>
<dbReference type="PROSITE" id="PS50043">
    <property type="entry name" value="HTH_LUXR_2"/>
    <property type="match status" value="1"/>
</dbReference>
<dbReference type="PANTHER" id="PTHR44688:SF16">
    <property type="entry name" value="DNA-BINDING TRANSCRIPTIONAL ACTIVATOR DEVR_DOSR"/>
    <property type="match status" value="1"/>
</dbReference>
<dbReference type="PROSITE" id="PS50110">
    <property type="entry name" value="RESPONSE_REGULATORY"/>
    <property type="match status" value="1"/>
</dbReference>
<dbReference type="RefSeq" id="WP_256610173.1">
    <property type="nucleotide sequence ID" value="NZ_JANIBM010000005.1"/>
</dbReference>
<evidence type="ECO:0000313" key="8">
    <source>
        <dbReference type="EMBL" id="MCQ8180822.1"/>
    </source>
</evidence>
<dbReference type="InterPro" id="IPR016032">
    <property type="entry name" value="Sig_transdc_resp-reg_C-effctor"/>
</dbReference>
<dbReference type="InterPro" id="IPR011006">
    <property type="entry name" value="CheY-like_superfamily"/>
</dbReference>
<dbReference type="EMBL" id="JANIBM010000005">
    <property type="protein sequence ID" value="MCQ8180822.1"/>
    <property type="molecule type" value="Genomic_DNA"/>
</dbReference>
<proteinExistence type="predicted"/>
<keyword evidence="2" id="KW-0238">DNA-binding</keyword>
<dbReference type="PANTHER" id="PTHR44688">
    <property type="entry name" value="DNA-BINDING TRANSCRIPTIONAL ACTIVATOR DEVR_DOSR"/>
    <property type="match status" value="1"/>
</dbReference>
<keyword evidence="3" id="KW-0804">Transcription</keyword>
<feature type="domain" description="HTH luxR-type" evidence="6">
    <location>
        <begin position="141"/>
        <end position="206"/>
    </location>
</feature>
<evidence type="ECO:0000256" key="1">
    <source>
        <dbReference type="ARBA" id="ARBA00023015"/>
    </source>
</evidence>
<dbReference type="SMART" id="SM00448">
    <property type="entry name" value="REC"/>
    <property type="match status" value="1"/>
</dbReference>
<sequence length="215" mass="23665">MTELPIRPLPKIFVVDDDASLRKSLMLVLEQEGMAVSAFHCAEDFLAAELPQSRSCAIVDMHMPGMNGLELQETLIRKGIALPVIILTGYGEFSASVRAIKSGAEDYLVKPVAREKLLVAVHSALAKSEQMLGIADRRQQARQRVEQLTQREREVMQLAINGASAKEIARNLNISHRTVEKHKSSLMHKTGSTNLLDLVKLATESGLAYGDHSEP</sequence>
<keyword evidence="1" id="KW-0805">Transcription regulation</keyword>
<dbReference type="InterPro" id="IPR036388">
    <property type="entry name" value="WH-like_DNA-bd_sf"/>
</dbReference>
<dbReference type="SUPFAM" id="SSF46894">
    <property type="entry name" value="C-terminal effector domain of the bipartite response regulators"/>
    <property type="match status" value="1"/>
</dbReference>
<keyword evidence="4" id="KW-0597">Phosphoprotein</keyword>
<dbReference type="CDD" id="cd06170">
    <property type="entry name" value="LuxR_C_like"/>
    <property type="match status" value="1"/>
</dbReference>
<feature type="domain" description="Response regulatory" evidence="7">
    <location>
        <begin position="11"/>
        <end position="125"/>
    </location>
</feature>
<comment type="caution">
    <text evidence="8">The sequence shown here is derived from an EMBL/GenBank/DDBJ whole genome shotgun (WGS) entry which is preliminary data.</text>
</comment>
<keyword evidence="9" id="KW-1185">Reference proteome</keyword>
<evidence type="ECO:0000256" key="5">
    <source>
        <dbReference type="SAM" id="Coils"/>
    </source>
</evidence>
<organism evidence="8 9">
    <name type="scientific">Methylomonas aurea</name>
    <dbReference type="NCBI Taxonomy" id="2952224"/>
    <lineage>
        <taxon>Bacteria</taxon>
        <taxon>Pseudomonadati</taxon>
        <taxon>Pseudomonadota</taxon>
        <taxon>Gammaproteobacteria</taxon>
        <taxon>Methylococcales</taxon>
        <taxon>Methylococcaceae</taxon>
        <taxon>Methylomonas</taxon>
    </lineage>
</organism>
<keyword evidence="5" id="KW-0175">Coiled coil</keyword>
<feature type="coiled-coil region" evidence="5">
    <location>
        <begin position="131"/>
        <end position="158"/>
    </location>
</feature>